<evidence type="ECO:0000256" key="5">
    <source>
        <dbReference type="ARBA" id="ARBA00022538"/>
    </source>
</evidence>
<keyword evidence="12 17" id="KW-1133">Transmembrane helix</keyword>
<evidence type="ECO:0000256" key="8">
    <source>
        <dbReference type="ARBA" id="ARBA00022737"/>
    </source>
</evidence>
<evidence type="ECO:0000256" key="2">
    <source>
        <dbReference type="ARBA" id="ARBA00010159"/>
    </source>
</evidence>
<protein>
    <recommendedName>
        <fullName evidence="18">Potassium channel domain-containing protein</fullName>
    </recommendedName>
</protein>
<dbReference type="FunFam" id="1.10.287.70:FF:000102">
    <property type="entry name" value="Two-pore potassium channel 3"/>
    <property type="match status" value="1"/>
</dbReference>
<feature type="transmembrane region" description="Helical" evidence="17">
    <location>
        <begin position="186"/>
        <end position="204"/>
    </location>
</feature>
<dbReference type="GO" id="GO:0015271">
    <property type="term" value="F:outward rectifier potassium channel activity"/>
    <property type="evidence" value="ECO:0007669"/>
    <property type="project" value="TreeGrafter"/>
</dbReference>
<dbReference type="GO" id="GO:0030322">
    <property type="term" value="P:stabilization of membrane potential"/>
    <property type="evidence" value="ECO:0007669"/>
    <property type="project" value="TreeGrafter"/>
</dbReference>
<proteinExistence type="inferred from homology"/>
<evidence type="ECO:0000256" key="17">
    <source>
        <dbReference type="SAM" id="Phobius"/>
    </source>
</evidence>
<evidence type="ECO:0000256" key="7">
    <source>
        <dbReference type="ARBA" id="ARBA00022723"/>
    </source>
</evidence>
<sequence length="454" mass="49179">MDMDPLLPSHLNSLPEHSTVSTFSPPPSPSPSPASSYKDRLIFGAHPPQPPPPPPHYAHRRRTSVDGNDLDLPSCSSPPSPPSDPEDPSSASAAGAGAAPLLFDFLAVATGARTNLHRSRTAPAMAPLSAAALAAAAAAGDQTPEPPRRPSIVLHSFLFLMAYLALGVTFYAAAPANFVSSAGTTHPVVDALYFCIVTLCTIGYGDITPKTPAAKLFSISFVLVGFGFVDILLSGMVSYVLDLQEHLLITALKDPHSARKHRHNYIFDVKKGRMRIRMKVALALTVVAFCVGVGAMVLRKLENLGWLDAVYLAVMSVTTVGYGDQAFRTMPGRLFASAWLLVSTLAVARAFLYLAEMRIDKRHRAMAKWVVSRDMTVSEFLAADIDNNGYVTKSEFVVYKLKEMGKISEKDVMMICDQFQRLDTGNCGKITLSDLLESHHLMADPRDKKKGKKS</sequence>
<keyword evidence="4" id="KW-0813">Transport</keyword>
<evidence type="ECO:0000256" key="10">
    <source>
        <dbReference type="ARBA" id="ARBA00022837"/>
    </source>
</evidence>
<accession>A0A5J9TEM1</accession>
<dbReference type="PRINTS" id="PR01333">
    <property type="entry name" value="2POREKCHANEL"/>
</dbReference>
<evidence type="ECO:0000256" key="1">
    <source>
        <dbReference type="ARBA" id="ARBA00004141"/>
    </source>
</evidence>
<feature type="region of interest" description="Disordered" evidence="16">
    <location>
        <begin position="1"/>
        <end position="94"/>
    </location>
</feature>
<evidence type="ECO:0000256" key="13">
    <source>
        <dbReference type="ARBA" id="ARBA00023065"/>
    </source>
</evidence>
<comment type="subunit">
    <text evidence="3">Homodimer.</text>
</comment>
<evidence type="ECO:0000259" key="18">
    <source>
        <dbReference type="Pfam" id="PF07885"/>
    </source>
</evidence>
<gene>
    <name evidence="19" type="ORF">EJB05_42501</name>
    <name evidence="20" type="ORF">EJB05_42527</name>
</gene>
<feature type="transmembrane region" description="Helical" evidence="17">
    <location>
        <begin position="280"/>
        <end position="298"/>
    </location>
</feature>
<evidence type="ECO:0000313" key="19">
    <source>
        <dbReference type="EMBL" id="TVU09061.1"/>
    </source>
</evidence>
<dbReference type="OrthoDB" id="415460at2759"/>
<dbReference type="InterPro" id="IPR011992">
    <property type="entry name" value="EF-hand-dom_pair"/>
</dbReference>
<dbReference type="SUPFAM" id="SSF47473">
    <property type="entry name" value="EF-hand"/>
    <property type="match status" value="1"/>
</dbReference>
<evidence type="ECO:0000256" key="3">
    <source>
        <dbReference type="ARBA" id="ARBA00011738"/>
    </source>
</evidence>
<dbReference type="Pfam" id="PF07885">
    <property type="entry name" value="Ion_trans_2"/>
    <property type="match status" value="2"/>
</dbReference>
<evidence type="ECO:0000256" key="16">
    <source>
        <dbReference type="SAM" id="MobiDB-lite"/>
    </source>
</evidence>
<evidence type="ECO:0000256" key="9">
    <source>
        <dbReference type="ARBA" id="ARBA00022826"/>
    </source>
</evidence>
<evidence type="ECO:0000313" key="20">
    <source>
        <dbReference type="EMBL" id="TVU09087.1"/>
    </source>
</evidence>
<evidence type="ECO:0000256" key="6">
    <source>
        <dbReference type="ARBA" id="ARBA00022692"/>
    </source>
</evidence>
<dbReference type="EMBL" id="RWGY01000039">
    <property type="protein sequence ID" value="TVU09087.1"/>
    <property type="molecule type" value="Genomic_DNA"/>
</dbReference>
<evidence type="ECO:0000256" key="12">
    <source>
        <dbReference type="ARBA" id="ARBA00022989"/>
    </source>
</evidence>
<dbReference type="PROSITE" id="PS00018">
    <property type="entry name" value="EF_HAND_1"/>
    <property type="match status" value="1"/>
</dbReference>
<keyword evidence="21" id="KW-1185">Reference proteome</keyword>
<dbReference type="PANTHER" id="PTHR11003">
    <property type="entry name" value="POTASSIUM CHANNEL, SUBFAMILY K"/>
    <property type="match status" value="1"/>
</dbReference>
<feature type="compositionally biased region" description="Pro residues" evidence="16">
    <location>
        <begin position="47"/>
        <end position="56"/>
    </location>
</feature>
<dbReference type="GO" id="GO:0005886">
    <property type="term" value="C:plasma membrane"/>
    <property type="evidence" value="ECO:0007669"/>
    <property type="project" value="TreeGrafter"/>
</dbReference>
<dbReference type="GO" id="GO:0022841">
    <property type="term" value="F:potassium ion leak channel activity"/>
    <property type="evidence" value="ECO:0007669"/>
    <property type="project" value="TreeGrafter"/>
</dbReference>
<dbReference type="GO" id="GO:0009705">
    <property type="term" value="C:plant-type vacuole membrane"/>
    <property type="evidence" value="ECO:0007669"/>
    <property type="project" value="TreeGrafter"/>
</dbReference>
<keyword evidence="11" id="KW-0630">Potassium</keyword>
<keyword evidence="7" id="KW-0479">Metal-binding</keyword>
<evidence type="ECO:0000256" key="11">
    <source>
        <dbReference type="ARBA" id="ARBA00022958"/>
    </source>
</evidence>
<evidence type="ECO:0000256" key="4">
    <source>
        <dbReference type="ARBA" id="ARBA00022448"/>
    </source>
</evidence>
<dbReference type="GO" id="GO:0046872">
    <property type="term" value="F:metal ion binding"/>
    <property type="evidence" value="ECO:0007669"/>
    <property type="project" value="UniProtKB-KW"/>
</dbReference>
<keyword evidence="13" id="KW-0406">Ion transport</keyword>
<comment type="subcellular location">
    <subcellularLocation>
        <location evidence="1">Membrane</location>
        <topology evidence="1">Multi-pass membrane protein</topology>
    </subcellularLocation>
</comment>
<dbReference type="Gramene" id="TVU09061">
    <property type="protein sequence ID" value="TVU09061"/>
    <property type="gene ID" value="EJB05_42501"/>
</dbReference>
<keyword evidence="14 17" id="KW-0472">Membrane</keyword>
<dbReference type="Gene3D" id="1.10.287.70">
    <property type="match status" value="2"/>
</dbReference>
<name>A0A5J9TEM1_9POAL</name>
<keyword evidence="10" id="KW-0106">Calcium</keyword>
<keyword evidence="8" id="KW-0677">Repeat</keyword>
<feature type="transmembrane region" description="Helical" evidence="17">
    <location>
        <begin position="216"/>
        <end position="241"/>
    </location>
</feature>
<dbReference type="SUPFAM" id="SSF81324">
    <property type="entry name" value="Voltage-gated potassium channels"/>
    <property type="match status" value="2"/>
</dbReference>
<dbReference type="AlphaFoldDB" id="A0A5J9TEM1"/>
<dbReference type="EMBL" id="RWGY01000039">
    <property type="protein sequence ID" value="TVU09061.1"/>
    <property type="molecule type" value="Genomic_DNA"/>
</dbReference>
<feature type="transmembrane region" description="Helical" evidence="17">
    <location>
        <begin position="334"/>
        <end position="355"/>
    </location>
</feature>
<evidence type="ECO:0000256" key="14">
    <source>
        <dbReference type="ARBA" id="ARBA00023136"/>
    </source>
</evidence>
<dbReference type="Gramene" id="TVU09087">
    <property type="protein sequence ID" value="TVU09087"/>
    <property type="gene ID" value="EJB05_42527"/>
</dbReference>
<feature type="transmembrane region" description="Helical" evidence="17">
    <location>
        <begin position="152"/>
        <end position="174"/>
    </location>
</feature>
<dbReference type="InterPro" id="IPR013099">
    <property type="entry name" value="K_chnl_dom"/>
</dbReference>
<dbReference type="PANTHER" id="PTHR11003:SF282">
    <property type="entry name" value="TWO-PORE POTASSIUM CHANNEL 3"/>
    <property type="match status" value="1"/>
</dbReference>
<dbReference type="InterPro" id="IPR003280">
    <property type="entry name" value="2pore_dom_K_chnl"/>
</dbReference>
<evidence type="ECO:0000313" key="21">
    <source>
        <dbReference type="Proteomes" id="UP000324897"/>
    </source>
</evidence>
<reference evidence="19 21" key="1">
    <citation type="journal article" date="2019" name="Sci. Rep.">
        <title>A high-quality genome of Eragrostis curvula grass provides insights into Poaceae evolution and supports new strategies to enhance forage quality.</title>
        <authorList>
            <person name="Carballo J."/>
            <person name="Santos B.A.C.M."/>
            <person name="Zappacosta D."/>
            <person name="Garbus I."/>
            <person name="Selva J.P."/>
            <person name="Gallo C.A."/>
            <person name="Diaz A."/>
            <person name="Albertini E."/>
            <person name="Caccamo M."/>
            <person name="Echenique V."/>
        </authorList>
    </citation>
    <scope>NUCLEOTIDE SEQUENCE [LARGE SCALE GENOMIC DNA]</scope>
    <source>
        <strain evidence="21">cv. Victoria</strain>
        <tissue evidence="19">Leaf</tissue>
    </source>
</reference>
<organism evidence="19 21">
    <name type="scientific">Eragrostis curvula</name>
    <name type="common">weeping love grass</name>
    <dbReference type="NCBI Taxonomy" id="38414"/>
    <lineage>
        <taxon>Eukaryota</taxon>
        <taxon>Viridiplantae</taxon>
        <taxon>Streptophyta</taxon>
        <taxon>Embryophyta</taxon>
        <taxon>Tracheophyta</taxon>
        <taxon>Spermatophyta</taxon>
        <taxon>Magnoliopsida</taxon>
        <taxon>Liliopsida</taxon>
        <taxon>Poales</taxon>
        <taxon>Poaceae</taxon>
        <taxon>PACMAD clade</taxon>
        <taxon>Chloridoideae</taxon>
        <taxon>Eragrostideae</taxon>
        <taxon>Eragrostidinae</taxon>
        <taxon>Eragrostis</taxon>
    </lineage>
</organism>
<dbReference type="InterPro" id="IPR018247">
    <property type="entry name" value="EF_Hand_1_Ca_BS"/>
</dbReference>
<comment type="similarity">
    <text evidence="2">Belongs to the two pore domain potassium channel (TC 1.A.1.7) family.</text>
</comment>
<dbReference type="Proteomes" id="UP000324897">
    <property type="component" value="Chromosome 3"/>
</dbReference>
<keyword evidence="5" id="KW-0633">Potassium transport</keyword>
<dbReference type="FunFam" id="1.10.287.70:FF:000150">
    <property type="entry name" value="Two pore potassium channel c"/>
    <property type="match status" value="1"/>
</dbReference>
<keyword evidence="9" id="KW-0631">Potassium channel</keyword>
<feature type="non-terminal residue" evidence="19">
    <location>
        <position position="1"/>
    </location>
</feature>
<feature type="domain" description="Potassium channel" evidence="18">
    <location>
        <begin position="288"/>
        <end position="356"/>
    </location>
</feature>
<feature type="compositionally biased region" description="Polar residues" evidence="16">
    <location>
        <begin position="10"/>
        <end position="23"/>
    </location>
</feature>
<keyword evidence="6 17" id="KW-0812">Transmembrane</keyword>
<comment type="caution">
    <text evidence="19">The sequence shown here is derived from an EMBL/GenBank/DDBJ whole genome shotgun (WGS) entry which is preliminary data.</text>
</comment>
<dbReference type="Gene3D" id="1.10.238.10">
    <property type="entry name" value="EF-hand"/>
    <property type="match status" value="1"/>
</dbReference>
<keyword evidence="15" id="KW-0407">Ion channel</keyword>
<evidence type="ECO:0000256" key="15">
    <source>
        <dbReference type="ARBA" id="ARBA00023303"/>
    </source>
</evidence>
<feature type="domain" description="Potassium channel" evidence="18">
    <location>
        <begin position="159"/>
        <end position="240"/>
    </location>
</feature>